<dbReference type="Pfam" id="PF04100">
    <property type="entry name" value="Vps53_N"/>
    <property type="match status" value="1"/>
</dbReference>
<dbReference type="GO" id="GO:0010008">
    <property type="term" value="C:endosome membrane"/>
    <property type="evidence" value="ECO:0007669"/>
    <property type="project" value="UniProtKB-SubCell"/>
</dbReference>
<keyword evidence="7" id="KW-0472">Membrane</keyword>
<comment type="caution">
    <text evidence="11">The sequence shown here is derived from an EMBL/GenBank/DDBJ whole genome shotgun (WGS) entry which is preliminary data.</text>
</comment>
<dbReference type="InterPro" id="IPR031745">
    <property type="entry name" value="Vps53_C"/>
</dbReference>
<evidence type="ECO:0000256" key="3">
    <source>
        <dbReference type="ARBA" id="ARBA00008628"/>
    </source>
</evidence>
<evidence type="ECO:0000256" key="4">
    <source>
        <dbReference type="ARBA" id="ARBA00014103"/>
    </source>
</evidence>
<dbReference type="GO" id="GO:0005829">
    <property type="term" value="C:cytosol"/>
    <property type="evidence" value="ECO:0007669"/>
    <property type="project" value="GOC"/>
</dbReference>
<evidence type="ECO:0000256" key="7">
    <source>
        <dbReference type="ARBA" id="ARBA00023136"/>
    </source>
</evidence>
<comment type="similarity">
    <text evidence="3">Belongs to the VPS53 family.</text>
</comment>
<comment type="subcellular location">
    <subcellularLocation>
        <location evidence="2">Endosome membrane</location>
        <topology evidence="2">Peripheral membrane protein</topology>
    </subcellularLocation>
    <subcellularLocation>
        <location evidence="1">Golgi apparatus</location>
        <location evidence="1">trans-Golgi network membrane</location>
        <topology evidence="1">Peripheral membrane protein</topology>
    </subcellularLocation>
</comment>
<keyword evidence="12" id="KW-1185">Reference proteome</keyword>
<feature type="domain" description="Vps53 N-terminal" evidence="9">
    <location>
        <begin position="41"/>
        <end position="418"/>
    </location>
</feature>
<dbReference type="InterPro" id="IPR039766">
    <property type="entry name" value="Vps53"/>
</dbReference>
<gene>
    <name evidence="11" type="ORF">O3M35_011534</name>
</gene>
<protein>
    <recommendedName>
        <fullName evidence="4">Vacuolar protein sorting-associated protein 53 homolog</fullName>
    </recommendedName>
</protein>
<accession>A0AAW1CYG4</accession>
<dbReference type="InterPro" id="IPR038260">
    <property type="entry name" value="Vps53_C_sf"/>
</dbReference>
<evidence type="ECO:0000259" key="10">
    <source>
        <dbReference type="Pfam" id="PF16854"/>
    </source>
</evidence>
<dbReference type="AlphaFoldDB" id="A0AAW1CYG4"/>
<evidence type="ECO:0000256" key="5">
    <source>
        <dbReference type="ARBA" id="ARBA00022753"/>
    </source>
</evidence>
<dbReference type="PANTHER" id="PTHR12820:SF0">
    <property type="entry name" value="VACUOLAR PROTEIN SORTING-ASSOCIATED PROTEIN 53 HOMOLOG"/>
    <property type="match status" value="1"/>
</dbReference>
<evidence type="ECO:0000256" key="2">
    <source>
        <dbReference type="ARBA" id="ARBA00004481"/>
    </source>
</evidence>
<reference evidence="11 12" key="1">
    <citation type="submission" date="2022-12" db="EMBL/GenBank/DDBJ databases">
        <title>Chromosome-level genome assembly of true bugs.</title>
        <authorList>
            <person name="Ma L."/>
            <person name="Li H."/>
        </authorList>
    </citation>
    <scope>NUCLEOTIDE SEQUENCE [LARGE SCALE GENOMIC DNA]</scope>
    <source>
        <strain evidence="11">Lab_2022b</strain>
    </source>
</reference>
<dbReference type="Proteomes" id="UP001461498">
    <property type="component" value="Unassembled WGS sequence"/>
</dbReference>
<dbReference type="EMBL" id="JAPXFL010000008">
    <property type="protein sequence ID" value="KAK9502838.1"/>
    <property type="molecule type" value="Genomic_DNA"/>
</dbReference>
<evidence type="ECO:0000259" key="9">
    <source>
        <dbReference type="Pfam" id="PF04100"/>
    </source>
</evidence>
<proteinExistence type="inferred from homology"/>
<dbReference type="GO" id="GO:0000938">
    <property type="term" value="C:GARP complex"/>
    <property type="evidence" value="ECO:0007669"/>
    <property type="project" value="InterPro"/>
</dbReference>
<organism evidence="11 12">
    <name type="scientific">Rhynocoris fuscipes</name>
    <dbReference type="NCBI Taxonomy" id="488301"/>
    <lineage>
        <taxon>Eukaryota</taxon>
        <taxon>Metazoa</taxon>
        <taxon>Ecdysozoa</taxon>
        <taxon>Arthropoda</taxon>
        <taxon>Hexapoda</taxon>
        <taxon>Insecta</taxon>
        <taxon>Pterygota</taxon>
        <taxon>Neoptera</taxon>
        <taxon>Paraneoptera</taxon>
        <taxon>Hemiptera</taxon>
        <taxon>Heteroptera</taxon>
        <taxon>Panheteroptera</taxon>
        <taxon>Cimicomorpha</taxon>
        <taxon>Reduviidae</taxon>
        <taxon>Harpactorinae</taxon>
        <taxon>Harpactorini</taxon>
        <taxon>Rhynocoris</taxon>
    </lineage>
</organism>
<keyword evidence="8" id="KW-0175">Coiled coil</keyword>
<feature type="coiled-coil region" evidence="8">
    <location>
        <begin position="98"/>
        <end position="139"/>
    </location>
</feature>
<evidence type="ECO:0000256" key="6">
    <source>
        <dbReference type="ARBA" id="ARBA00023034"/>
    </source>
</evidence>
<evidence type="ECO:0000313" key="12">
    <source>
        <dbReference type="Proteomes" id="UP001461498"/>
    </source>
</evidence>
<keyword evidence="6" id="KW-0333">Golgi apparatus</keyword>
<keyword evidence="5" id="KW-0967">Endosome</keyword>
<dbReference type="GO" id="GO:0042147">
    <property type="term" value="P:retrograde transport, endosome to Golgi"/>
    <property type="evidence" value="ECO:0007669"/>
    <property type="project" value="InterPro"/>
</dbReference>
<sequence>MNAFDDDDYFEEISHEIINFPKEVQQAIEQVIPSDDPLDKPDFNAVEYINSLFPTEQSLSNLDDVLNKMEFKIRNIDDEIRSVVRGQTNVGMDGRAALEDAQRVIKQLFTQITEIKCKAERSEETVREITRDIKQLDCAKRNLTSAITTLNHLHMLVGGVDSLKCLAAKRQYGEIVMPLQAITEVMKHFDTFTDIPQIRDLADQVKEIQASLATQITNDFHEAFAGPNAKSFVPNRQLAEACLVVSILDPKVKKELLKWFVSVQLSEYSVLFHESEDNAWLDKLDRRFAWFKKHLLQCEDKFGAMFPPHWEVSERITVEFCNITKNELTKIMGKRKNEIDVKLLLFAIQKTVNLETLLAKRFSGTTLLEDKDDEDLKEKKISPFSGIISECFQPYLYIYIESLDRNLFELMERSIADSKTDLNREGLPSTSVGVLPSCADLFVFYKKCLIQCTQLSNGNPMLALANTFQKYLREYAFKVLQNNLPKIGGTSSTLSSVTRDLKDFSTGFMQNFLKEGESTRFNKQEQARICCILTTAEYCLETTQQLEKTLKEKIEPSLSDRIKLAQEQDVFHNVISTCIQLLVQDLELACEPALSAMTKTQWQTVETVGDQSPYVSAITGHIKTTIPLLRDNLASSRKYFTQFCIKFVNSFIPKFIQSIFKCKPLSAAGAEQLLLDAHMLKTILLGLPLVGSKVNREAPSSFTKIVVKGMTRAEMILKVVMSHTEPHTAFVDQFLKLLPESDIQEFQKVLEMKGLKTADKNHLISLFRPRQPDNLYT</sequence>
<dbReference type="Gene3D" id="1.10.357.110">
    <property type="entry name" value="Vacuolar protein sorting-associated protein 53, C-terminus"/>
    <property type="match status" value="1"/>
</dbReference>
<evidence type="ECO:0000313" key="11">
    <source>
        <dbReference type="EMBL" id="KAK9502838.1"/>
    </source>
</evidence>
<dbReference type="PANTHER" id="PTHR12820">
    <property type="entry name" value="VACUOLAR SORTING PROTEIN 53"/>
    <property type="match status" value="1"/>
</dbReference>
<evidence type="ECO:0000256" key="1">
    <source>
        <dbReference type="ARBA" id="ARBA00004150"/>
    </source>
</evidence>
<feature type="domain" description="Vps53 C-terminal" evidence="10">
    <location>
        <begin position="671"/>
        <end position="755"/>
    </location>
</feature>
<evidence type="ECO:0000256" key="8">
    <source>
        <dbReference type="SAM" id="Coils"/>
    </source>
</evidence>
<dbReference type="InterPro" id="IPR007234">
    <property type="entry name" value="Vps53_N"/>
</dbReference>
<dbReference type="Pfam" id="PF16854">
    <property type="entry name" value="VPS53_C"/>
    <property type="match status" value="1"/>
</dbReference>
<name>A0AAW1CYG4_9HEMI</name>